<dbReference type="RefSeq" id="WP_190613676.1">
    <property type="nucleotide sequence ID" value="NZ_AP018712.1"/>
</dbReference>
<evidence type="ECO:0000256" key="4">
    <source>
        <dbReference type="ARBA" id="ARBA00022729"/>
    </source>
</evidence>
<organism evidence="7 8">
    <name type="scientific">Tepiditoga spiralis</name>
    <dbReference type="NCBI Taxonomy" id="2108365"/>
    <lineage>
        <taxon>Bacteria</taxon>
        <taxon>Thermotogati</taxon>
        <taxon>Thermotogota</taxon>
        <taxon>Thermotogae</taxon>
        <taxon>Petrotogales</taxon>
        <taxon>Petrotogaceae</taxon>
        <taxon>Tepiditoga</taxon>
    </lineage>
</organism>
<evidence type="ECO:0000256" key="2">
    <source>
        <dbReference type="ARBA" id="ARBA00008520"/>
    </source>
</evidence>
<evidence type="ECO:0000313" key="7">
    <source>
        <dbReference type="EMBL" id="BBE31251.1"/>
    </source>
</evidence>
<dbReference type="AlphaFoldDB" id="A0A7G1G4F8"/>
<keyword evidence="8" id="KW-1185">Reference proteome</keyword>
<dbReference type="FunCoup" id="A0A7G1G4F8">
    <property type="interactions" value="45"/>
</dbReference>
<dbReference type="GO" id="GO:0030313">
    <property type="term" value="C:cell envelope"/>
    <property type="evidence" value="ECO:0007669"/>
    <property type="project" value="UniProtKB-SubCell"/>
</dbReference>
<name>A0A7G1G4F8_9BACT</name>
<keyword evidence="3" id="KW-0813">Transport</keyword>
<dbReference type="PANTHER" id="PTHR43649:SF31">
    <property type="entry name" value="SN-GLYCEROL-3-PHOSPHATE-BINDING PERIPLASMIC PROTEIN UGPB"/>
    <property type="match status" value="1"/>
</dbReference>
<dbReference type="Pfam" id="PF13416">
    <property type="entry name" value="SBP_bac_8"/>
    <property type="match status" value="1"/>
</dbReference>
<protein>
    <submittedName>
        <fullName evidence="7">ABC transporter substrate-binding protein</fullName>
    </submittedName>
</protein>
<dbReference type="InParanoid" id="A0A7G1G4F8"/>
<keyword evidence="5" id="KW-0574">Periplasm</keyword>
<dbReference type="PROSITE" id="PS01037">
    <property type="entry name" value="SBP_BACTERIAL_1"/>
    <property type="match status" value="1"/>
</dbReference>
<dbReference type="InterPro" id="IPR006059">
    <property type="entry name" value="SBP"/>
</dbReference>
<dbReference type="KEGG" id="ocy:OSSY52_13920"/>
<dbReference type="Gene3D" id="3.40.190.10">
    <property type="entry name" value="Periplasmic binding protein-like II"/>
    <property type="match status" value="2"/>
</dbReference>
<evidence type="ECO:0000313" key="8">
    <source>
        <dbReference type="Proteomes" id="UP000516361"/>
    </source>
</evidence>
<evidence type="ECO:0000256" key="5">
    <source>
        <dbReference type="ARBA" id="ARBA00022764"/>
    </source>
</evidence>
<gene>
    <name evidence="7" type="ORF">OSSY52_13920</name>
</gene>
<comment type="subcellular location">
    <subcellularLocation>
        <location evidence="1">Cell envelope</location>
    </subcellularLocation>
</comment>
<evidence type="ECO:0000256" key="6">
    <source>
        <dbReference type="SAM" id="Coils"/>
    </source>
</evidence>
<dbReference type="GO" id="GO:0055085">
    <property type="term" value="P:transmembrane transport"/>
    <property type="evidence" value="ECO:0007669"/>
    <property type="project" value="InterPro"/>
</dbReference>
<evidence type="ECO:0000256" key="1">
    <source>
        <dbReference type="ARBA" id="ARBA00004196"/>
    </source>
</evidence>
<comment type="similarity">
    <text evidence="2">Belongs to the bacterial solute-binding protein 1 family.</text>
</comment>
<dbReference type="SUPFAM" id="SSF53850">
    <property type="entry name" value="Periplasmic binding protein-like II"/>
    <property type="match status" value="1"/>
</dbReference>
<reference evidence="7 8" key="1">
    <citation type="submission" date="2018-06" db="EMBL/GenBank/DDBJ databases">
        <title>Genome sequencing of Oceanotoga sp. sy52.</title>
        <authorList>
            <person name="Mori K."/>
        </authorList>
    </citation>
    <scope>NUCLEOTIDE SEQUENCE [LARGE SCALE GENOMIC DNA]</scope>
    <source>
        <strain evidence="8">sy52</strain>
    </source>
</reference>
<dbReference type="CDD" id="cd14748">
    <property type="entry name" value="PBP2_UgpB"/>
    <property type="match status" value="1"/>
</dbReference>
<dbReference type="Proteomes" id="UP000516361">
    <property type="component" value="Chromosome"/>
</dbReference>
<dbReference type="InterPro" id="IPR006061">
    <property type="entry name" value="SBP_1_CS"/>
</dbReference>
<dbReference type="PANTHER" id="PTHR43649">
    <property type="entry name" value="ARABINOSE-BINDING PROTEIN-RELATED"/>
    <property type="match status" value="1"/>
</dbReference>
<sequence length="430" mass="48436">MKKWLVVLVVVFSVFMFSKTTVEFWHAMSGDRIALIQSMAEDFMKLHPDIVIKAQYTGSYRDTLNKLTTSIKSGKSPNLVQVYDIGTRAMIDGDVALPMQDMIDKDPNFDSALFLDQVLNYYRVNGKLYSMPFNSSNAVLFYNKTLFKKAGLDPNKPPKTYEELIDYSRKLAKIGVAGLTWPTHSWFFEQLLAAQDALFTDNNNGRTGKAENAVFNSEAGRKIFQLLDTMTKENLIINTKREDWSGARQIFLSGKAAMVLFSTSDAKAFYEMGKENGYDVGAAFLPVPKGSAKGGVIIGGGSLWMIKGHSNAENNATWEFVKFMAEPAQQIKWHLGTGYFPVRKDAIEQLLDSNFYSKNPVYLGTIMQLLMSKQDYSTMGAVIGVFPQARDQIETAFEKVINNQEDYKKALEEAEKSVTESIKEYNDLYN</sequence>
<accession>A0A7G1G4F8</accession>
<keyword evidence="4" id="KW-0732">Signal</keyword>
<evidence type="ECO:0000256" key="3">
    <source>
        <dbReference type="ARBA" id="ARBA00022448"/>
    </source>
</evidence>
<feature type="coiled-coil region" evidence="6">
    <location>
        <begin position="397"/>
        <end position="428"/>
    </location>
</feature>
<keyword evidence="6" id="KW-0175">Coiled coil</keyword>
<dbReference type="EMBL" id="AP018712">
    <property type="protein sequence ID" value="BBE31251.1"/>
    <property type="molecule type" value="Genomic_DNA"/>
</dbReference>
<proteinExistence type="inferred from homology"/>
<dbReference type="InterPro" id="IPR050490">
    <property type="entry name" value="Bact_solute-bd_prot1"/>
</dbReference>